<feature type="region of interest" description="Disordered" evidence="1">
    <location>
        <begin position="353"/>
        <end position="373"/>
    </location>
</feature>
<dbReference type="Pfam" id="PF13830">
    <property type="entry name" value="DUF4192"/>
    <property type="match status" value="1"/>
</dbReference>
<dbReference type="RefSeq" id="WP_379871439.1">
    <property type="nucleotide sequence ID" value="NZ_JBHTBH010000006.1"/>
</dbReference>
<gene>
    <name evidence="2" type="ORF">ACFQRF_13595</name>
</gene>
<protein>
    <submittedName>
        <fullName evidence="2">DUF4192 domain-containing protein</fullName>
    </submittedName>
</protein>
<reference evidence="3" key="1">
    <citation type="journal article" date="2019" name="Int. J. Syst. Evol. Microbiol.">
        <title>The Global Catalogue of Microorganisms (GCM) 10K type strain sequencing project: providing services to taxonomists for standard genome sequencing and annotation.</title>
        <authorList>
            <consortium name="The Broad Institute Genomics Platform"/>
            <consortium name="The Broad Institute Genome Sequencing Center for Infectious Disease"/>
            <person name="Wu L."/>
            <person name="Ma J."/>
        </authorList>
    </citation>
    <scope>NUCLEOTIDE SEQUENCE [LARGE SCALE GENOMIC DNA]</scope>
    <source>
        <strain evidence="3">CGMCC 4.7382</strain>
    </source>
</reference>
<evidence type="ECO:0000313" key="2">
    <source>
        <dbReference type="EMBL" id="MFC7328779.1"/>
    </source>
</evidence>
<dbReference type="EMBL" id="JBHTBH010000006">
    <property type="protein sequence ID" value="MFC7328779.1"/>
    <property type="molecule type" value="Genomic_DNA"/>
</dbReference>
<comment type="caution">
    <text evidence="2">The sequence shown here is derived from an EMBL/GenBank/DDBJ whole genome shotgun (WGS) entry which is preliminary data.</text>
</comment>
<keyword evidence="3" id="KW-1185">Reference proteome</keyword>
<proteinExistence type="predicted"/>
<organism evidence="2 3">
    <name type="scientific">Marinactinospora rubrisoli</name>
    <dbReference type="NCBI Taxonomy" id="2715399"/>
    <lineage>
        <taxon>Bacteria</taxon>
        <taxon>Bacillati</taxon>
        <taxon>Actinomycetota</taxon>
        <taxon>Actinomycetes</taxon>
        <taxon>Streptosporangiales</taxon>
        <taxon>Nocardiopsidaceae</taxon>
        <taxon>Marinactinospora</taxon>
    </lineage>
</organism>
<evidence type="ECO:0000313" key="3">
    <source>
        <dbReference type="Proteomes" id="UP001596540"/>
    </source>
</evidence>
<evidence type="ECO:0000256" key="1">
    <source>
        <dbReference type="SAM" id="MobiDB-lite"/>
    </source>
</evidence>
<accession>A0ABW2KHJ0</accession>
<sequence length="373" mass="40530">MTTKKNVESVSVPDSVPTLRLGTPTDVIAAVPYLLGVRPREESVVILGVDRACRRVRFVSRCDIRGGTAEAARRLADRLVEPFARHRCDQGLIVGYGPPARITPCVDALRAAMAAAGVRPRDVLRVEGGRYWSYLCPSTECCPPEGVAFDVDTSVVPATAVAAGLAARDEGEMRGRVAPVRGAVRTAMEQATVRAEARCARMWGPADHGGRTSFETALRVEGVRAVRAAVAGAMRGEPPSDPDRLAWLGVVLVSLRVRDEAWAHIQRDRIEAHVRLWTQVLRHVEPAYTAAPGALLAFAAWQQGDRGLVEAALRRVHEAEPDYAMAALIRQALRRGVSPRTWRHFTPEWLAGESPVPGAEVPGRSATWPGHRP</sequence>
<name>A0ABW2KHJ0_9ACTN</name>
<dbReference type="InterPro" id="IPR025447">
    <property type="entry name" value="DUF4192"/>
</dbReference>
<dbReference type="Proteomes" id="UP001596540">
    <property type="component" value="Unassembled WGS sequence"/>
</dbReference>